<sequence length="31" mass="3630">MLNECNEEMAYIRNSPAFQAAINERQVICDR</sequence>
<dbReference type="EMBL" id="GBXM01024545">
    <property type="protein sequence ID" value="JAH84032.1"/>
    <property type="molecule type" value="Transcribed_RNA"/>
</dbReference>
<protein>
    <submittedName>
        <fullName evidence="1">Uncharacterized protein</fullName>
    </submittedName>
</protein>
<proteinExistence type="predicted"/>
<reference evidence="1" key="1">
    <citation type="submission" date="2014-11" db="EMBL/GenBank/DDBJ databases">
        <authorList>
            <person name="Amaro Gonzalez C."/>
        </authorList>
    </citation>
    <scope>NUCLEOTIDE SEQUENCE</scope>
</reference>
<accession>A0A0E9W0Z4</accession>
<name>A0A0E9W0Z4_ANGAN</name>
<evidence type="ECO:0000313" key="1">
    <source>
        <dbReference type="EMBL" id="JAH84032.1"/>
    </source>
</evidence>
<dbReference type="AlphaFoldDB" id="A0A0E9W0Z4"/>
<organism evidence="1">
    <name type="scientific">Anguilla anguilla</name>
    <name type="common">European freshwater eel</name>
    <name type="synonym">Muraena anguilla</name>
    <dbReference type="NCBI Taxonomy" id="7936"/>
    <lineage>
        <taxon>Eukaryota</taxon>
        <taxon>Metazoa</taxon>
        <taxon>Chordata</taxon>
        <taxon>Craniata</taxon>
        <taxon>Vertebrata</taxon>
        <taxon>Euteleostomi</taxon>
        <taxon>Actinopterygii</taxon>
        <taxon>Neopterygii</taxon>
        <taxon>Teleostei</taxon>
        <taxon>Anguilliformes</taxon>
        <taxon>Anguillidae</taxon>
        <taxon>Anguilla</taxon>
    </lineage>
</organism>
<reference evidence="1" key="2">
    <citation type="journal article" date="2015" name="Fish Shellfish Immunol.">
        <title>Early steps in the European eel (Anguilla anguilla)-Vibrio vulnificus interaction in the gills: Role of the RtxA13 toxin.</title>
        <authorList>
            <person name="Callol A."/>
            <person name="Pajuelo D."/>
            <person name="Ebbesson L."/>
            <person name="Teles M."/>
            <person name="MacKenzie S."/>
            <person name="Amaro C."/>
        </authorList>
    </citation>
    <scope>NUCLEOTIDE SEQUENCE</scope>
</reference>